<feature type="non-terminal residue" evidence="15">
    <location>
        <position position="1"/>
    </location>
</feature>
<gene>
    <name evidence="15" type="ORF">DILT_LOCUS3939</name>
</gene>
<dbReference type="GO" id="GO:0015018">
    <property type="term" value="F:galactosylgalactosylxylosylprotein 3-beta-glucuronosyltransferase activity"/>
    <property type="evidence" value="ECO:0007669"/>
    <property type="project" value="UniProtKB-UniRule"/>
</dbReference>
<evidence type="ECO:0000256" key="4">
    <source>
        <dbReference type="ARBA" id="ARBA00022679"/>
    </source>
</evidence>
<keyword evidence="5" id="KW-0812">Transmembrane</keyword>
<evidence type="ECO:0000256" key="3">
    <source>
        <dbReference type="ARBA" id="ARBA00012641"/>
    </source>
</evidence>
<proteinExistence type="inferred from homology"/>
<comment type="catalytic activity">
    <reaction evidence="10 14">
        <text>3-O-(beta-D-galactosyl-(1-&gt;3)-beta-D-galactosyl-(1-&gt;4)-beta-D-xylosyl)-L-seryl-[protein] + UDP-alpha-D-glucuronate = 3-O-(beta-D-GlcA-(1-&gt;3)-beta-D-Gal-(1-&gt;3)-beta-D-Gal-(1-&gt;4)-beta-D-Xyl)-L-seryl-[protein] + UDP + H(+)</text>
        <dbReference type="Rhea" id="RHEA:24168"/>
        <dbReference type="Rhea" id="RHEA-COMP:12571"/>
        <dbReference type="Rhea" id="RHEA-COMP:12573"/>
        <dbReference type="ChEBI" id="CHEBI:15378"/>
        <dbReference type="ChEBI" id="CHEBI:58052"/>
        <dbReference type="ChEBI" id="CHEBI:58223"/>
        <dbReference type="ChEBI" id="CHEBI:132090"/>
        <dbReference type="ChEBI" id="CHEBI:132093"/>
        <dbReference type="EC" id="2.4.1.135"/>
    </reaction>
</comment>
<evidence type="ECO:0000256" key="12">
    <source>
        <dbReference type="PIRSR" id="PIRSR605027-3"/>
    </source>
</evidence>
<keyword evidence="8" id="KW-0472">Membrane</keyword>
<evidence type="ECO:0000313" key="16">
    <source>
        <dbReference type="Proteomes" id="UP000281553"/>
    </source>
</evidence>
<keyword evidence="12 14" id="KW-0464">Manganese</keyword>
<comment type="cofactor">
    <cofactor evidence="12 14">
        <name>Mn(2+)</name>
        <dbReference type="ChEBI" id="CHEBI:29035"/>
    </cofactor>
</comment>
<evidence type="ECO:0000256" key="8">
    <source>
        <dbReference type="ARBA" id="ARBA00023136"/>
    </source>
</evidence>
<dbReference type="PANTHER" id="PTHR10896:SF65">
    <property type="entry name" value="GALACTOSYLGALACTOSYLXYLOSYLPROTEIN 3-BETA-GLUCURONOSYLTRANSFERASE 3"/>
    <property type="match status" value="1"/>
</dbReference>
<dbReference type="PANTHER" id="PTHR10896">
    <property type="entry name" value="GALACTOSYLGALACTOSYLXYLOSYLPROTEIN 3-BETA-GLUCURONOSYLTRANSFERASE BETA-1,3-GLUCURONYLTRANSFERASE"/>
    <property type="match status" value="1"/>
</dbReference>
<keyword evidence="12 14" id="KW-0479">Metal-binding</keyword>
<comment type="pathway">
    <text evidence="14">Protein modification; protein glycosylation.</text>
</comment>
<evidence type="ECO:0000256" key="14">
    <source>
        <dbReference type="RuleBase" id="RU363127"/>
    </source>
</evidence>
<evidence type="ECO:0000256" key="5">
    <source>
        <dbReference type="ARBA" id="ARBA00022692"/>
    </source>
</evidence>
<evidence type="ECO:0000256" key="9">
    <source>
        <dbReference type="ARBA" id="ARBA00023180"/>
    </source>
</evidence>
<dbReference type="GO" id="GO:0046872">
    <property type="term" value="F:metal ion binding"/>
    <property type="evidence" value="ECO:0007669"/>
    <property type="project" value="UniProtKB-KW"/>
</dbReference>
<keyword evidence="16" id="KW-1185">Reference proteome</keyword>
<keyword evidence="4 14" id="KW-0808">Transferase</keyword>
<dbReference type="EMBL" id="UYRU01044540">
    <property type="protein sequence ID" value="VDK86895.1"/>
    <property type="molecule type" value="Genomic_DNA"/>
</dbReference>
<dbReference type="InterPro" id="IPR005027">
    <property type="entry name" value="Glyco_trans_43"/>
</dbReference>
<evidence type="ECO:0000256" key="2">
    <source>
        <dbReference type="ARBA" id="ARBA00007706"/>
    </source>
</evidence>
<organism evidence="15 16">
    <name type="scientific">Dibothriocephalus latus</name>
    <name type="common">Fish tapeworm</name>
    <name type="synonym">Diphyllobothrium latum</name>
    <dbReference type="NCBI Taxonomy" id="60516"/>
    <lineage>
        <taxon>Eukaryota</taxon>
        <taxon>Metazoa</taxon>
        <taxon>Spiralia</taxon>
        <taxon>Lophotrochozoa</taxon>
        <taxon>Platyhelminthes</taxon>
        <taxon>Cestoda</taxon>
        <taxon>Eucestoda</taxon>
        <taxon>Diphyllobothriidea</taxon>
        <taxon>Diphyllobothriidae</taxon>
        <taxon>Dibothriocephalus</taxon>
    </lineage>
</organism>
<keyword evidence="9" id="KW-0325">Glycoprotein</keyword>
<comment type="similarity">
    <text evidence="2 14">Belongs to the glycosyltransferase 43 family.</text>
</comment>
<dbReference type="UniPathway" id="UPA00378"/>
<keyword evidence="6 14" id="KW-0735">Signal-anchor</keyword>
<name>A0A3P6TZ76_DIBLA</name>
<dbReference type="SUPFAM" id="SSF53448">
    <property type="entry name" value="Nucleotide-diphospho-sugar transferases"/>
    <property type="match status" value="2"/>
</dbReference>
<accession>A0A3P6TZ76</accession>
<dbReference type="InterPro" id="IPR029044">
    <property type="entry name" value="Nucleotide-diphossugar_trans"/>
</dbReference>
<evidence type="ECO:0000313" key="15">
    <source>
        <dbReference type="EMBL" id="VDK86895.1"/>
    </source>
</evidence>
<keyword evidence="7" id="KW-1133">Transmembrane helix</keyword>
<evidence type="ECO:0000256" key="10">
    <source>
        <dbReference type="ARBA" id="ARBA00047979"/>
    </source>
</evidence>
<keyword evidence="14" id="KW-0333">Golgi apparatus</keyword>
<dbReference type="GO" id="GO:0005975">
    <property type="term" value="P:carbohydrate metabolic process"/>
    <property type="evidence" value="ECO:0007669"/>
    <property type="project" value="TreeGrafter"/>
</dbReference>
<feature type="site" description="Interaction with galactose moiety of substrate glycoprotein" evidence="13">
    <location>
        <position position="125"/>
    </location>
</feature>
<dbReference type="Pfam" id="PF03360">
    <property type="entry name" value="Glyco_transf_43"/>
    <property type="match status" value="2"/>
</dbReference>
<evidence type="ECO:0000256" key="6">
    <source>
        <dbReference type="ARBA" id="ARBA00022968"/>
    </source>
</evidence>
<dbReference type="EC" id="2.4.1.135" evidence="3 14"/>
<sequence>LVTRFLEECTVPHTHLAVPSPRFITAIIRGSSQRNMGLEWLRKNKKPGRDAGVVYFADDDNTYDPRVFKEFPRSRVNDSNLSTAFPLPMHVFPQRQYMWLFAFQMRTTKRGSTWPVGLVGGIAWEGCVTSSEDRNKIVEFWAVFRRTRKFPLDMAAFAINLKLLFMYPEAKFDYSSAGQQEGLLLAQLGFKSAFELEPRASGCTKASLDNAGKICQSPH</sequence>
<protein>
    <recommendedName>
        <fullName evidence="3 14">Galactosylgalactosylxylosylprotein 3-beta-glucuronosyltransferase</fullName>
        <ecNumber evidence="3 14">2.4.1.135</ecNumber>
    </recommendedName>
</protein>
<evidence type="ECO:0000256" key="13">
    <source>
        <dbReference type="PIRSR" id="PIRSR605027-4"/>
    </source>
</evidence>
<dbReference type="GO" id="GO:0050650">
    <property type="term" value="P:chondroitin sulfate proteoglycan biosynthetic process"/>
    <property type="evidence" value="ECO:0007669"/>
    <property type="project" value="TreeGrafter"/>
</dbReference>
<evidence type="ECO:0000256" key="7">
    <source>
        <dbReference type="ARBA" id="ARBA00022989"/>
    </source>
</evidence>
<comment type="subcellular location">
    <subcellularLocation>
        <location evidence="14">Golgi apparatus membrane</location>
        <topology evidence="14">Single-pass type II membrane protein</topology>
    </subcellularLocation>
    <subcellularLocation>
        <location evidence="1">Membrane</location>
        <topology evidence="1">Single-pass type II membrane protein</topology>
    </subcellularLocation>
</comment>
<evidence type="ECO:0000256" key="11">
    <source>
        <dbReference type="PIRSR" id="PIRSR605027-1"/>
    </source>
</evidence>
<dbReference type="Proteomes" id="UP000281553">
    <property type="component" value="Unassembled WGS sequence"/>
</dbReference>
<dbReference type="GO" id="GO:0000139">
    <property type="term" value="C:Golgi membrane"/>
    <property type="evidence" value="ECO:0007669"/>
    <property type="project" value="UniProtKB-SubCell"/>
</dbReference>
<feature type="active site" description="Proton donor/acceptor" evidence="11">
    <location>
        <position position="181"/>
    </location>
</feature>
<feature type="binding site" evidence="12">
    <location>
        <position position="60"/>
    </location>
    <ligand>
        <name>Mn(2+)</name>
        <dbReference type="ChEBI" id="CHEBI:29035"/>
    </ligand>
</feature>
<dbReference type="AlphaFoldDB" id="A0A3P6TZ76"/>
<evidence type="ECO:0000256" key="1">
    <source>
        <dbReference type="ARBA" id="ARBA00004606"/>
    </source>
</evidence>
<dbReference type="OrthoDB" id="675023at2759"/>
<reference evidence="15 16" key="1">
    <citation type="submission" date="2018-11" db="EMBL/GenBank/DDBJ databases">
        <authorList>
            <consortium name="Pathogen Informatics"/>
        </authorList>
    </citation>
    <scope>NUCLEOTIDE SEQUENCE [LARGE SCALE GENOMIC DNA]</scope>
</reference>
<dbReference type="Gene3D" id="3.90.550.10">
    <property type="entry name" value="Spore Coat Polysaccharide Biosynthesis Protein SpsA, Chain A"/>
    <property type="match status" value="2"/>
</dbReference>